<evidence type="ECO:0000313" key="18">
    <source>
        <dbReference type="EMBL" id="AJO23631.1"/>
    </source>
</evidence>
<dbReference type="InterPro" id="IPR000971">
    <property type="entry name" value="Globin"/>
</dbReference>
<dbReference type="GO" id="GO:0046872">
    <property type="term" value="F:metal ion binding"/>
    <property type="evidence" value="ECO:0007669"/>
    <property type="project" value="UniProtKB-KW"/>
</dbReference>
<dbReference type="PANTHER" id="PTHR43396:SF3">
    <property type="entry name" value="FLAVOHEMOPROTEIN"/>
    <property type="match status" value="1"/>
</dbReference>
<feature type="site" description="Influences the redox potential of the prosthetic heme and FAD groups" evidence="15">
    <location>
        <position position="84"/>
    </location>
</feature>
<dbReference type="FunFam" id="2.40.30.10:FF:000034">
    <property type="entry name" value="Flavohemoprotein"/>
    <property type="match status" value="1"/>
</dbReference>
<feature type="binding site" evidence="15">
    <location>
        <begin position="390"/>
        <end position="393"/>
    </location>
    <ligand>
        <name>FAD</name>
        <dbReference type="ChEBI" id="CHEBI:57692"/>
    </ligand>
</feature>
<evidence type="ECO:0000256" key="13">
    <source>
        <dbReference type="ARBA" id="ARBA00048649"/>
    </source>
</evidence>
<feature type="binding site" description="proximal binding residue" evidence="15">
    <location>
        <position position="85"/>
    </location>
    <ligand>
        <name>heme b</name>
        <dbReference type="ChEBI" id="CHEBI:60344"/>
    </ligand>
    <ligandPart>
        <name>Fe</name>
        <dbReference type="ChEBI" id="CHEBI:18248"/>
    </ligandPart>
</feature>
<dbReference type="PROSITE" id="PS01033">
    <property type="entry name" value="GLOBIN"/>
    <property type="match status" value="1"/>
</dbReference>
<dbReference type="Proteomes" id="UP000032024">
    <property type="component" value="Chromosome"/>
</dbReference>
<dbReference type="InterPro" id="IPR039261">
    <property type="entry name" value="FNR_nucleotide-bd"/>
</dbReference>
<evidence type="ECO:0000256" key="11">
    <source>
        <dbReference type="ARBA" id="ARBA00023004"/>
    </source>
</evidence>
<evidence type="ECO:0000313" key="19">
    <source>
        <dbReference type="EMBL" id="KWZ77053.1"/>
    </source>
</evidence>
<dbReference type="SUPFAM" id="SSF46458">
    <property type="entry name" value="Globin-like"/>
    <property type="match status" value="1"/>
</dbReference>
<dbReference type="EMBL" id="CP010525">
    <property type="protein sequence ID" value="AJO23631.1"/>
    <property type="molecule type" value="Genomic_DNA"/>
</dbReference>
<evidence type="ECO:0000256" key="9">
    <source>
        <dbReference type="ARBA" id="ARBA00022857"/>
    </source>
</evidence>
<evidence type="ECO:0000259" key="16">
    <source>
        <dbReference type="PROSITE" id="PS01033"/>
    </source>
</evidence>
<organism evidence="19 21">
    <name type="scientific">Heyndrickxia coagulans</name>
    <name type="common">Weizmannia coagulans</name>
    <dbReference type="NCBI Taxonomy" id="1398"/>
    <lineage>
        <taxon>Bacteria</taxon>
        <taxon>Bacillati</taxon>
        <taxon>Bacillota</taxon>
        <taxon>Bacilli</taxon>
        <taxon>Bacillales</taxon>
        <taxon>Bacillaceae</taxon>
        <taxon>Heyndrickxia</taxon>
    </lineage>
</organism>
<feature type="binding site" evidence="15">
    <location>
        <begin position="273"/>
        <end position="278"/>
    </location>
    <ligand>
        <name>NADP(+)</name>
        <dbReference type="ChEBI" id="CHEBI:58349"/>
    </ligand>
</feature>
<keyword evidence="20" id="KW-1185">Reference proteome</keyword>
<reference evidence="21" key="4">
    <citation type="submission" date="2016-01" db="EMBL/GenBank/DDBJ databases">
        <authorList>
            <person name="Mitreva M."/>
            <person name="Pepin K.H."/>
            <person name="Mihindukulasuriya K.A."/>
            <person name="Fulton R."/>
            <person name="Fronick C."/>
            <person name="O'Laughlin M."/>
            <person name="Miner T."/>
            <person name="Herter B."/>
            <person name="Rosa B.A."/>
            <person name="Cordes M."/>
            <person name="Tomlinson C."/>
            <person name="Wollam A."/>
            <person name="Palsikar V.B."/>
            <person name="Mardis E.R."/>
            <person name="Wilson R.K."/>
        </authorList>
    </citation>
    <scope>NUCLEOTIDE SEQUENCE [LARGE SCALE GENOMIC DNA]</scope>
    <source>
        <strain evidence="21">GED7749B</strain>
    </source>
</reference>
<dbReference type="PROSITE" id="PS51384">
    <property type="entry name" value="FAD_FR"/>
    <property type="match status" value="1"/>
</dbReference>
<comment type="similarity">
    <text evidence="2 15">Belongs to the globin family. Two-domain flavohemoproteins subfamily.</text>
</comment>
<keyword evidence="10 15" id="KW-0560">Oxidoreductase</keyword>
<gene>
    <name evidence="15" type="primary">hmp</name>
    <name evidence="19" type="ORF">HMPREF3213_03467</name>
    <name evidence="18" type="ORF">SB48_HM08orf04525</name>
</gene>
<dbReference type="PANTHER" id="PTHR43396">
    <property type="entry name" value="FLAVOHEMOPROTEIN"/>
    <property type="match status" value="1"/>
</dbReference>
<evidence type="ECO:0000313" key="20">
    <source>
        <dbReference type="Proteomes" id="UP000032024"/>
    </source>
</evidence>
<dbReference type="GO" id="GO:0046210">
    <property type="term" value="P:nitric oxide catabolic process"/>
    <property type="evidence" value="ECO:0007669"/>
    <property type="project" value="TreeGrafter"/>
</dbReference>
<sequence>MLSQKTIEIVKSTVPVLKTQGTDITTYFYKTMFAAHPELLNIFNQTNQSRGRQQTALANAVLAAASYIDHLETILPVVEQISQKHRGLGVKPEHYPIVGEFLLKAIKEVLGDVATEEVLQAWAEAYGAIADVFIQVEKKMYQEAETQRGGWDGFKPFRVVKKVKESNVITSFYLKPTDGGPVPSYLPGQYLTLRVKIPGETYLFNRQYSLSCGPGHEYFRISVKREADHEPNGKVSTYLHDQVKVGDELEISVPAGVFTLDDEAAPIALISGGVGLTPMMSMLEALADASSKREVHFIHAARNEEFHAFKEEAKHHIEKLENGHYYFGYGHPLHENSGCDFTGHLSKAFLEKIVTTQTVCYICGPVPFLRNAVQILTELGVAKENIRYEFFGPAMELAPAAAV</sequence>
<proteinExistence type="inferred from homology"/>
<dbReference type="RefSeq" id="WP_026683813.1">
    <property type="nucleotide sequence ID" value="NZ_CP010525.1"/>
</dbReference>
<dbReference type="GO" id="GO:0019825">
    <property type="term" value="F:oxygen binding"/>
    <property type="evidence" value="ECO:0007669"/>
    <property type="project" value="InterPro"/>
</dbReference>
<dbReference type="InterPro" id="IPR017938">
    <property type="entry name" value="Riboflavin_synthase-like_b-brl"/>
</dbReference>
<feature type="domain" description="FAD-binding FR-type" evidence="17">
    <location>
        <begin position="152"/>
        <end position="261"/>
    </location>
</feature>
<feature type="site" description="Involved in heme-bound ligand stabilization and O-O bond activation" evidence="15">
    <location>
        <position position="29"/>
    </location>
</feature>
<dbReference type="Gene3D" id="1.10.490.10">
    <property type="entry name" value="Globins"/>
    <property type="match status" value="1"/>
</dbReference>
<dbReference type="CDD" id="cd14777">
    <property type="entry name" value="Yhb1-globin-like"/>
    <property type="match status" value="1"/>
</dbReference>
<name>A0A0C5C9X9_HEYCO</name>
<keyword evidence="5 15" id="KW-0561">Oxygen transport</keyword>
<feature type="site" description="Influences the redox potential of the prosthetic heme and FAD groups" evidence="15">
    <location>
        <position position="389"/>
    </location>
</feature>
<dbReference type="InterPro" id="IPR023950">
    <property type="entry name" value="Hmp"/>
</dbReference>
<feature type="binding site" evidence="15">
    <location>
        <position position="190"/>
    </location>
    <ligand>
        <name>FAD</name>
        <dbReference type="ChEBI" id="CHEBI:57692"/>
    </ligand>
</feature>
<keyword evidence="4 15" id="KW-0349">Heme</keyword>
<keyword evidence="3 15" id="KW-0813">Transport</keyword>
<dbReference type="GO" id="GO:0009636">
    <property type="term" value="P:response to toxic substance"/>
    <property type="evidence" value="ECO:0007669"/>
    <property type="project" value="UniProtKB-KW"/>
</dbReference>
<comment type="function">
    <text evidence="15">Is involved in NO detoxification in an aerobic process, termed nitric oxide dioxygenase (NOD) reaction that utilizes O(2) and NAD(P)H to convert NO to nitrate, which protects the bacterium from various noxious nitrogen compounds. Therefore, plays a central role in the inducible response to nitrosative stress.</text>
</comment>
<dbReference type="InterPro" id="IPR012292">
    <property type="entry name" value="Globin/Proto"/>
</dbReference>
<dbReference type="InterPro" id="IPR017927">
    <property type="entry name" value="FAD-bd_FR_type"/>
</dbReference>
<dbReference type="Pfam" id="PF00970">
    <property type="entry name" value="FAD_binding_6"/>
    <property type="match status" value="1"/>
</dbReference>
<dbReference type="GO" id="GO:0020037">
    <property type="term" value="F:heme binding"/>
    <property type="evidence" value="ECO:0007669"/>
    <property type="project" value="InterPro"/>
</dbReference>
<dbReference type="EC" id="1.14.12.17" evidence="15"/>
<dbReference type="HAMAP" id="MF_01252">
    <property type="entry name" value="Hmp"/>
    <property type="match status" value="1"/>
</dbReference>
<evidence type="ECO:0000256" key="8">
    <source>
        <dbReference type="ARBA" id="ARBA00022827"/>
    </source>
</evidence>
<dbReference type="InterPro" id="IPR001709">
    <property type="entry name" value="Flavoprot_Pyr_Nucl_cyt_Rdtase"/>
</dbReference>
<feature type="region of interest" description="Reductase" evidence="15">
    <location>
        <begin position="149"/>
        <end position="403"/>
    </location>
</feature>
<keyword evidence="12 15" id="KW-0520">NAD</keyword>
<evidence type="ECO:0000256" key="12">
    <source>
        <dbReference type="ARBA" id="ARBA00023027"/>
    </source>
</evidence>
<dbReference type="SUPFAM" id="SSF52343">
    <property type="entry name" value="Ferredoxin reductase-like, C-terminal NADP-linked domain"/>
    <property type="match status" value="1"/>
</dbReference>
<dbReference type="GO" id="GO:0005344">
    <property type="term" value="F:oxygen carrier activity"/>
    <property type="evidence" value="ECO:0007669"/>
    <property type="project" value="UniProtKB-UniRule"/>
</dbReference>
<feature type="active site" description="Charge relay system" evidence="15">
    <location>
        <position position="95"/>
    </location>
</feature>
<dbReference type="CDD" id="cd06184">
    <property type="entry name" value="flavohem_like_fad_nad_binding"/>
    <property type="match status" value="1"/>
</dbReference>
<reference evidence="18" key="1">
    <citation type="submission" date="2015-01" db="EMBL/GenBank/DDBJ databases">
        <title>Comparative genome analysis of Bacillus coagulans HM-08, Clostridium butyricum HM-68, Bacillus subtilis HM-66 and Bacillus licheniformis BL-09.</title>
        <authorList>
            <person name="Zhang H."/>
        </authorList>
    </citation>
    <scope>NUCLEOTIDE SEQUENCE [LARGE SCALE GENOMIC DNA]</scope>
    <source>
        <strain evidence="18">HM-08</strain>
    </source>
</reference>
<dbReference type="InterPro" id="IPR009050">
    <property type="entry name" value="Globin-like_sf"/>
</dbReference>
<keyword evidence="7 15" id="KW-0479">Metal-binding</keyword>
<evidence type="ECO:0000256" key="5">
    <source>
        <dbReference type="ARBA" id="ARBA00022621"/>
    </source>
</evidence>
<evidence type="ECO:0000256" key="7">
    <source>
        <dbReference type="ARBA" id="ARBA00022723"/>
    </source>
</evidence>
<dbReference type="GO" id="GO:0071500">
    <property type="term" value="P:cellular response to nitrosative stress"/>
    <property type="evidence" value="ECO:0007669"/>
    <property type="project" value="TreeGrafter"/>
</dbReference>
<dbReference type="SUPFAM" id="SSF63380">
    <property type="entry name" value="Riboflavin synthase domain-like"/>
    <property type="match status" value="1"/>
</dbReference>
<keyword evidence="11 15" id="KW-0408">Iron</keyword>
<keyword evidence="8 15" id="KW-0274">FAD</keyword>
<dbReference type="GO" id="GO:0008941">
    <property type="term" value="F:nitric oxide dioxygenase NAD(P)H activity"/>
    <property type="evidence" value="ECO:0007669"/>
    <property type="project" value="UniProtKB-UniRule"/>
</dbReference>
<evidence type="ECO:0000256" key="10">
    <source>
        <dbReference type="ARBA" id="ARBA00023002"/>
    </source>
</evidence>
<keyword evidence="9 15" id="KW-0521">NADP</keyword>
<evidence type="ECO:0000256" key="6">
    <source>
        <dbReference type="ARBA" id="ARBA00022630"/>
    </source>
</evidence>
<dbReference type="PRINTS" id="PR00371">
    <property type="entry name" value="FPNCR"/>
</dbReference>
<comment type="catalytic activity">
    <reaction evidence="14 15">
        <text>2 nitric oxide + NADPH + 2 O2 = 2 nitrate + NADP(+) + H(+)</text>
        <dbReference type="Rhea" id="RHEA:19465"/>
        <dbReference type="ChEBI" id="CHEBI:15378"/>
        <dbReference type="ChEBI" id="CHEBI:15379"/>
        <dbReference type="ChEBI" id="CHEBI:16480"/>
        <dbReference type="ChEBI" id="CHEBI:17632"/>
        <dbReference type="ChEBI" id="CHEBI:57783"/>
        <dbReference type="ChEBI" id="CHEBI:58349"/>
        <dbReference type="EC" id="1.14.12.17"/>
    </reaction>
</comment>
<dbReference type="Pfam" id="PF00175">
    <property type="entry name" value="NAD_binding_1"/>
    <property type="match status" value="1"/>
</dbReference>
<dbReference type="NCBIfam" id="NF009805">
    <property type="entry name" value="PRK13289.1"/>
    <property type="match status" value="1"/>
</dbReference>
<dbReference type="Pfam" id="PF00042">
    <property type="entry name" value="Globin"/>
    <property type="match status" value="1"/>
</dbReference>
<feature type="domain" description="Globin" evidence="16">
    <location>
        <begin position="1"/>
        <end position="138"/>
    </location>
</feature>
<evidence type="ECO:0000259" key="17">
    <source>
        <dbReference type="PROSITE" id="PS51384"/>
    </source>
</evidence>
<evidence type="ECO:0000256" key="2">
    <source>
        <dbReference type="ARBA" id="ARBA00008414"/>
    </source>
</evidence>
<dbReference type="PATRIC" id="fig|1398.18.peg.2811"/>
<comment type="cofactor">
    <cofactor evidence="15">
        <name>heme b</name>
        <dbReference type="ChEBI" id="CHEBI:60344"/>
    </cofactor>
    <text evidence="15">Binds 1 heme b (iron(II)-protoporphyrin IX) group per subunit.</text>
</comment>
<dbReference type="InterPro" id="IPR008333">
    <property type="entry name" value="Cbr1-like_FAD-bd_dom"/>
</dbReference>
<comment type="catalytic activity">
    <reaction evidence="13 15">
        <text>2 nitric oxide + NADH + 2 O2 = 2 nitrate + NAD(+) + H(+)</text>
        <dbReference type="Rhea" id="RHEA:19469"/>
        <dbReference type="ChEBI" id="CHEBI:15378"/>
        <dbReference type="ChEBI" id="CHEBI:15379"/>
        <dbReference type="ChEBI" id="CHEBI:16480"/>
        <dbReference type="ChEBI" id="CHEBI:17632"/>
        <dbReference type="ChEBI" id="CHEBI:57540"/>
        <dbReference type="ChEBI" id="CHEBI:57945"/>
        <dbReference type="EC" id="1.14.12.17"/>
    </reaction>
</comment>
<dbReference type="FunFam" id="1.10.490.10:FF:000003">
    <property type="entry name" value="Flavohemoprotein"/>
    <property type="match status" value="1"/>
</dbReference>
<dbReference type="Gene3D" id="2.40.30.10">
    <property type="entry name" value="Translation factors"/>
    <property type="match status" value="1"/>
</dbReference>
<dbReference type="FunFam" id="3.40.50.80:FF:000010">
    <property type="entry name" value="Flavohemoprotein"/>
    <property type="match status" value="1"/>
</dbReference>
<comment type="domain">
    <text evidence="15">Consists of two distinct domains; an N-terminal heme-containing oxygen-binding domain and a C-terminal reductase domain with binding sites for FAD and NAD(P)H.</text>
</comment>
<dbReference type="InterPro" id="IPR001433">
    <property type="entry name" value="OxRdtase_FAD/NAD-bd"/>
</dbReference>
<dbReference type="GO" id="GO:0071949">
    <property type="term" value="F:FAD binding"/>
    <property type="evidence" value="ECO:0007669"/>
    <property type="project" value="InterPro"/>
</dbReference>
<evidence type="ECO:0000256" key="4">
    <source>
        <dbReference type="ARBA" id="ARBA00022617"/>
    </source>
</evidence>
<protein>
    <recommendedName>
        <fullName evidence="15">Flavohemoprotein</fullName>
    </recommendedName>
    <alternativeName>
        <fullName evidence="15">Flavohemoglobin</fullName>
    </alternativeName>
    <alternativeName>
        <fullName evidence="15">Hemoglobin-like protein</fullName>
    </alternativeName>
    <alternativeName>
        <fullName evidence="15">Nitric oxide dioxygenase</fullName>
        <shortName evidence="15">NO oxygenase</shortName>
        <shortName evidence="15">NOD</shortName>
        <ecNumber evidence="15">1.14.12.17</ecNumber>
    </alternativeName>
</protein>
<evidence type="ECO:0000256" key="14">
    <source>
        <dbReference type="ARBA" id="ARBA00049433"/>
    </source>
</evidence>
<evidence type="ECO:0000256" key="15">
    <source>
        <dbReference type="HAMAP-Rule" id="MF_01252"/>
    </source>
</evidence>
<evidence type="ECO:0000313" key="21">
    <source>
        <dbReference type="Proteomes" id="UP000070376"/>
    </source>
</evidence>
<dbReference type="Gene3D" id="3.40.50.80">
    <property type="entry name" value="Nucleotide-binding domain of ferredoxin-NADP reductase (FNR) module"/>
    <property type="match status" value="1"/>
</dbReference>
<keyword evidence="15" id="KW-0216">Detoxification</keyword>
<comment type="similarity">
    <text evidence="1 15">In the C-terminal section; belongs to the flavoprotein pyridine nucleotide cytochrome reductase family.</text>
</comment>
<dbReference type="STRING" id="1398.AB434_2468"/>
<feature type="binding site" evidence="15">
    <location>
        <begin position="206"/>
        <end position="209"/>
    </location>
    <ligand>
        <name>FAD</name>
        <dbReference type="ChEBI" id="CHEBI:57692"/>
    </ligand>
</feature>
<dbReference type="PRINTS" id="PR00410">
    <property type="entry name" value="PHEHYDRXLASE"/>
</dbReference>
<evidence type="ECO:0000256" key="1">
    <source>
        <dbReference type="ARBA" id="ARBA00006401"/>
    </source>
</evidence>
<evidence type="ECO:0000256" key="3">
    <source>
        <dbReference type="ARBA" id="ARBA00022448"/>
    </source>
</evidence>
<reference evidence="20" key="2">
    <citation type="submission" date="2015-01" db="EMBL/GenBank/DDBJ databases">
        <title>Comparative genome analysis of Bacillus coagulans HM-08, Clostridium butyricum HM-68, Bacillus subtilis HM-66 and Bacillus paralicheniformis BL-09.</title>
        <authorList>
            <person name="Zhang H."/>
        </authorList>
    </citation>
    <scope>NUCLEOTIDE SEQUENCE [LARGE SCALE GENOMIC DNA]</scope>
    <source>
        <strain evidence="20">HM-08</strain>
    </source>
</reference>
<feature type="active site" description="Charge relay system" evidence="15">
    <location>
        <position position="137"/>
    </location>
</feature>
<keyword evidence="6 15" id="KW-0285">Flavoprotein</keyword>
<reference evidence="19" key="3">
    <citation type="submission" date="2016-01" db="EMBL/GenBank/DDBJ databases">
        <authorList>
            <person name="Oliw E.H."/>
        </authorList>
    </citation>
    <scope>NUCLEOTIDE SEQUENCE [LARGE SCALE GENOMIC DNA]</scope>
    <source>
        <strain evidence="19">GED7749B</strain>
    </source>
</reference>
<comment type="cofactor">
    <cofactor evidence="15">
        <name>FAD</name>
        <dbReference type="ChEBI" id="CHEBI:57692"/>
    </cofactor>
    <text evidence="15">Binds 1 FAD per subunit.</text>
</comment>
<accession>A0A0C5C9X9</accession>
<dbReference type="Proteomes" id="UP000070376">
    <property type="component" value="Unassembled WGS sequence"/>
</dbReference>
<dbReference type="AlphaFoldDB" id="A0A0C5C9X9"/>
<dbReference type="EMBL" id="LRPN01000179">
    <property type="protein sequence ID" value="KWZ77053.1"/>
    <property type="molecule type" value="Genomic_DNA"/>
</dbReference>